<reference evidence="21" key="1">
    <citation type="submission" date="2013-10" db="EMBL/GenBank/DDBJ databases">
        <authorList>
            <person name="Schartl M."/>
            <person name="Warren W."/>
        </authorList>
    </citation>
    <scope>NUCLEOTIDE SEQUENCE [LARGE SCALE GENOMIC DNA]</scope>
    <source>
        <strain evidence="21">female</strain>
    </source>
</reference>
<accession>A0A096MA44</accession>
<evidence type="ECO:0000256" key="12">
    <source>
        <dbReference type="ARBA" id="ARBA00023055"/>
    </source>
</evidence>
<dbReference type="InterPro" id="IPR009686">
    <property type="entry name" value="Senescence/spartin_C"/>
</dbReference>
<keyword evidence="13" id="KW-0443">Lipid metabolism</keyword>
<organism evidence="20 21">
    <name type="scientific">Poecilia formosa</name>
    <name type="common">Amazon molly</name>
    <name type="synonym">Limia formosa</name>
    <dbReference type="NCBI Taxonomy" id="48698"/>
    <lineage>
        <taxon>Eukaryota</taxon>
        <taxon>Metazoa</taxon>
        <taxon>Chordata</taxon>
        <taxon>Craniata</taxon>
        <taxon>Vertebrata</taxon>
        <taxon>Euteleostomi</taxon>
        <taxon>Actinopterygii</taxon>
        <taxon>Neopterygii</taxon>
        <taxon>Teleostei</taxon>
        <taxon>Neoteleostei</taxon>
        <taxon>Acanthomorphata</taxon>
        <taxon>Ovalentaria</taxon>
        <taxon>Atherinomorphae</taxon>
        <taxon>Cyprinodontiformes</taxon>
        <taxon>Poeciliidae</taxon>
        <taxon>Poeciliinae</taxon>
        <taxon>Poecilia</taxon>
    </lineage>
</organism>
<sequence>GMEKAKQDAFDNARLQVIKDGYERGFECINKGLSADEAGEKSQALEFYKRGRQHLLRGISVPSRGEECVGSSWESARRMQQKMQETLNNITTRLAMLETSSDLESAPTQSSSGAHVSSGGLYPKLDTKAKPERPAPPCLATGAARGVAASHTPVVPAEQPPAYSPQAADGHVSISYGTESGEMSVVGDDFYSRTSTSSSSPQSVGEDGEELLYIPNGVQIFFVTPEGQVSAPSYPGYLRLVKFTSDPSDRMPSRPPAFLQVCDWLYPLMSVNSPVLECNTGVFMFPDMMAPAPGYYVGVVLSSELPAADRALFKNLLSQMTDLRVQARRGREGVWSSEEQWCQRRGHQVDERIMKCIRTLVTSHNAPDEAADSVNLSQKVSIAAPEEEEKSLPEWSEKVASGILTGASWLSWGLVKGAEYTGKAIQKGASKLREHITPEDKPTDVSPTVTKSLYVAKQATGGAVKVSQFLVDGVCTVANCGRELAPHVKKHGGKLIPESMKKDKDGRSNMDGAMVVAASGVQGFATVWNGLEAAAKDITTNVAAETVTTIKHKYGTAAGQATDNAVNSAINVGITAFNIDNLGIKAVVKRTGKQTAQAILEDYKLQEKPPNGNLNIQRLDQH</sequence>
<dbReference type="GO" id="GO:0051301">
    <property type="term" value="P:cell division"/>
    <property type="evidence" value="ECO:0007669"/>
    <property type="project" value="TreeGrafter"/>
</dbReference>
<dbReference type="GO" id="GO:0005737">
    <property type="term" value="C:cytoplasm"/>
    <property type="evidence" value="ECO:0007669"/>
    <property type="project" value="UniProtKB-SubCell"/>
</dbReference>
<dbReference type="InterPro" id="IPR007330">
    <property type="entry name" value="MIT_dom"/>
</dbReference>
<evidence type="ECO:0000256" key="2">
    <source>
        <dbReference type="ARBA" id="ARBA00004496"/>
    </source>
</evidence>
<keyword evidence="11" id="KW-0007">Acetylation</keyword>
<dbReference type="OMA" id="WQGMECA"/>
<evidence type="ECO:0000256" key="13">
    <source>
        <dbReference type="ARBA" id="ARBA00023098"/>
    </source>
</evidence>
<keyword evidence="8" id="KW-0551">Lipid droplet</keyword>
<evidence type="ECO:0000259" key="19">
    <source>
        <dbReference type="SMART" id="SM00745"/>
    </source>
</evidence>
<dbReference type="GO" id="GO:0006869">
    <property type="term" value="P:lipid transport"/>
    <property type="evidence" value="ECO:0007669"/>
    <property type="project" value="UniProtKB-KW"/>
</dbReference>
<evidence type="ECO:0000256" key="8">
    <source>
        <dbReference type="ARBA" id="ARBA00022677"/>
    </source>
</evidence>
<feature type="domain" description="MIT" evidence="19">
    <location>
        <begin position="18"/>
        <end position="96"/>
    </location>
</feature>
<dbReference type="CDD" id="cd02679">
    <property type="entry name" value="MIT_spastin"/>
    <property type="match status" value="1"/>
</dbReference>
<dbReference type="GeneTree" id="ENSGT00390000012235"/>
<evidence type="ECO:0000256" key="4">
    <source>
        <dbReference type="ARBA" id="ARBA00022448"/>
    </source>
</evidence>
<keyword evidence="5" id="KW-0963">Cytoplasm</keyword>
<name>A0A096MA44_POEFO</name>
<feature type="compositionally biased region" description="Polar residues" evidence="18">
    <location>
        <begin position="100"/>
        <end position="115"/>
    </location>
</feature>
<feature type="region of interest" description="Disordered" evidence="18">
    <location>
        <begin position="100"/>
        <end position="132"/>
    </location>
</feature>
<comment type="function">
    <text evidence="15">Lipophagy receptor that plays an important role in lipid droplet (LD) turnover in motor neurons. Localizes to LDs and interacts with components of the autophagy machinery, such as MAP1LC3A/C proteins to deliver LDs to autophagosomes for degradation via lipophagy. Lipid transfer protein required for lipid droplet degradation, including by lipophagy. Can bind and transfer all lipid species found in lipid droplets, from phospholipids to triglycerides and sterol esters but the direction of lipid transfer by spartin and its cargos are unknown. May be implicated in endosomal trafficking, or microtubule dynamics, or both. Participates in cytokinesis.</text>
</comment>
<evidence type="ECO:0000256" key="14">
    <source>
        <dbReference type="ARBA" id="ARBA00023121"/>
    </source>
</evidence>
<dbReference type="GO" id="GO:0061724">
    <property type="term" value="P:lipophagy"/>
    <property type="evidence" value="ECO:0007669"/>
    <property type="project" value="UniProtKB-ARBA"/>
</dbReference>
<reference evidence="20" key="3">
    <citation type="submission" date="2025-09" db="UniProtKB">
        <authorList>
            <consortium name="Ensembl"/>
        </authorList>
    </citation>
    <scope>IDENTIFICATION</scope>
</reference>
<dbReference type="GO" id="GO:0030514">
    <property type="term" value="P:negative regulation of BMP signaling pathway"/>
    <property type="evidence" value="ECO:0007669"/>
    <property type="project" value="TreeGrafter"/>
</dbReference>
<dbReference type="Proteomes" id="UP000028760">
    <property type="component" value="Unassembled WGS sequence"/>
</dbReference>
<evidence type="ECO:0000256" key="7">
    <source>
        <dbReference type="ARBA" id="ARBA00022553"/>
    </source>
</evidence>
<dbReference type="SMART" id="SM00745">
    <property type="entry name" value="MIT"/>
    <property type="match status" value="1"/>
</dbReference>
<evidence type="ECO:0000256" key="5">
    <source>
        <dbReference type="ARBA" id="ARBA00022490"/>
    </source>
</evidence>
<dbReference type="Gene3D" id="1.20.58.80">
    <property type="entry name" value="Phosphotransferase system, lactose/cellobiose-type IIA subunit"/>
    <property type="match status" value="1"/>
</dbReference>
<comment type="subunit">
    <text evidence="16">Interacts with ITCH and WWP1. Interacts (via MIT domain) with IST1; leading to the recruitment of SPART to midbodies. Interacts with MAP1LC3A and MAP1LC3C.</text>
</comment>
<dbReference type="GO" id="GO:0008289">
    <property type="term" value="F:lipid binding"/>
    <property type="evidence" value="ECO:0007669"/>
    <property type="project" value="UniProtKB-KW"/>
</dbReference>
<dbReference type="PANTHER" id="PTHR21068">
    <property type="entry name" value="SPARTIN"/>
    <property type="match status" value="1"/>
</dbReference>
<evidence type="ECO:0000256" key="15">
    <source>
        <dbReference type="ARBA" id="ARBA00054810"/>
    </source>
</evidence>
<dbReference type="AlphaFoldDB" id="A0A096MA44"/>
<keyword evidence="21" id="KW-1185">Reference proteome</keyword>
<protein>
    <recommendedName>
        <fullName evidence="17">Spartin</fullName>
    </recommendedName>
</protein>
<dbReference type="Pfam" id="PF06911">
    <property type="entry name" value="Senescence"/>
    <property type="match status" value="1"/>
</dbReference>
<keyword evidence="4" id="KW-0813">Transport</keyword>
<keyword evidence="7" id="KW-0597">Phosphoprotein</keyword>
<dbReference type="SUPFAM" id="SSF116846">
    <property type="entry name" value="MIT domain"/>
    <property type="match status" value="1"/>
</dbReference>
<keyword evidence="10" id="KW-0442">Lipid degradation</keyword>
<proteinExistence type="predicted"/>
<evidence type="ECO:0000256" key="16">
    <source>
        <dbReference type="ARBA" id="ARBA00064034"/>
    </source>
</evidence>
<evidence type="ECO:0000256" key="9">
    <source>
        <dbReference type="ARBA" id="ARBA00022843"/>
    </source>
</evidence>
<dbReference type="GO" id="GO:0005811">
    <property type="term" value="C:lipid droplet"/>
    <property type="evidence" value="ECO:0007669"/>
    <property type="project" value="UniProtKB-SubCell"/>
</dbReference>
<keyword evidence="9" id="KW-0832">Ubl conjugation</keyword>
<evidence type="ECO:0000256" key="18">
    <source>
        <dbReference type="SAM" id="MobiDB-lite"/>
    </source>
</evidence>
<evidence type="ECO:0000256" key="6">
    <source>
        <dbReference type="ARBA" id="ARBA00022499"/>
    </source>
</evidence>
<evidence type="ECO:0000256" key="10">
    <source>
        <dbReference type="ARBA" id="ARBA00022963"/>
    </source>
</evidence>
<keyword evidence="6" id="KW-1017">Isopeptide bond</keyword>
<evidence type="ECO:0000256" key="11">
    <source>
        <dbReference type="ARBA" id="ARBA00022990"/>
    </source>
</evidence>
<dbReference type="EMBL" id="AYCK01012646">
    <property type="status" value="NOT_ANNOTATED_CDS"/>
    <property type="molecule type" value="Genomic_DNA"/>
</dbReference>
<dbReference type="GO" id="GO:0016042">
    <property type="term" value="P:lipid catabolic process"/>
    <property type="evidence" value="ECO:0007669"/>
    <property type="project" value="UniProtKB-KW"/>
</dbReference>
<evidence type="ECO:0000256" key="3">
    <source>
        <dbReference type="ARBA" id="ARBA00004502"/>
    </source>
</evidence>
<dbReference type="InterPro" id="IPR036181">
    <property type="entry name" value="MIT_dom_sf"/>
</dbReference>
<comment type="subcellular location">
    <subcellularLocation>
        <location evidence="2">Cytoplasm</location>
    </subcellularLocation>
    <subcellularLocation>
        <location evidence="3">Lipid droplet</location>
    </subcellularLocation>
    <subcellularLocation>
        <location evidence="1">Midbody</location>
    </subcellularLocation>
</comment>
<evidence type="ECO:0000256" key="17">
    <source>
        <dbReference type="ARBA" id="ARBA00067916"/>
    </source>
</evidence>
<keyword evidence="14" id="KW-0446">Lipid-binding</keyword>
<evidence type="ECO:0000313" key="20">
    <source>
        <dbReference type="Ensembl" id="ENSPFOP00000028285.1"/>
    </source>
</evidence>
<dbReference type="PANTHER" id="PTHR21068:SF43">
    <property type="entry name" value="SPARTIN"/>
    <property type="match status" value="1"/>
</dbReference>
<dbReference type="GO" id="GO:0005886">
    <property type="term" value="C:plasma membrane"/>
    <property type="evidence" value="ECO:0007669"/>
    <property type="project" value="TreeGrafter"/>
</dbReference>
<evidence type="ECO:0000256" key="1">
    <source>
        <dbReference type="ARBA" id="ARBA00004214"/>
    </source>
</evidence>
<dbReference type="FunFam" id="1.20.58.80:FF:000009">
    <property type="entry name" value="spartin isoform X1"/>
    <property type="match status" value="1"/>
</dbReference>
<dbReference type="GO" id="GO:0030496">
    <property type="term" value="C:midbody"/>
    <property type="evidence" value="ECO:0007669"/>
    <property type="project" value="UniProtKB-SubCell"/>
</dbReference>
<keyword evidence="12" id="KW-0445">Lipid transport</keyword>
<reference evidence="20" key="2">
    <citation type="submission" date="2025-08" db="UniProtKB">
        <authorList>
            <consortium name="Ensembl"/>
        </authorList>
    </citation>
    <scope>IDENTIFICATION</scope>
</reference>
<dbReference type="InterPro" id="IPR045036">
    <property type="entry name" value="Spartin-like"/>
</dbReference>
<evidence type="ECO:0000313" key="21">
    <source>
        <dbReference type="Proteomes" id="UP000028760"/>
    </source>
</evidence>
<dbReference type="Ensembl" id="ENSPFOT00000026933.1">
    <property type="protein sequence ID" value="ENSPFOP00000028285.1"/>
    <property type="gene ID" value="ENSPFOG00000005661.2"/>
</dbReference>